<proteinExistence type="predicted"/>
<protein>
    <submittedName>
        <fullName evidence="1">2-hydroxyacid dehydrogenase-related</fullName>
    </submittedName>
</protein>
<evidence type="ECO:0000313" key="2">
    <source>
        <dbReference type="Proteomes" id="UP001056778"/>
    </source>
</evidence>
<evidence type="ECO:0000313" key="1">
    <source>
        <dbReference type="EMBL" id="KAI4465907.1"/>
    </source>
</evidence>
<dbReference type="Proteomes" id="UP001056778">
    <property type="component" value="Chromosome 3"/>
</dbReference>
<keyword evidence="2" id="KW-1185">Reference proteome</keyword>
<sequence>MNLITVYSRIPRLLEALQTEIPNFQFKQVTSSMEHEKDIHQSKILIADVNLLIPMLYEISDIKFIQVTRAGVNQLIKYVNDHQLSPCCTIARYTGPIYAKLLTEYLIYHIINHERDFDKLRANQKAKVWSHEGKIRKYRTISDLKIGLLGVGNLGFGIAQSLRLFGGTIYAFRKSTGQLPTIFKDVFRGKENLPKFLKLCDYIISTLPETGDTKGLLNGQILEVCKDKPTVFINVGSGVIISEQELQMAIEKKWIKAAILDVFAKEPLLPSCPLWEMPEVSITPHVAGYNRARDIAMMFRDNLNLFQQGKPLLGVIDFKRGY</sequence>
<organism evidence="1 2">
    <name type="scientific">Holotrichia oblita</name>
    <name type="common">Chafer beetle</name>
    <dbReference type="NCBI Taxonomy" id="644536"/>
    <lineage>
        <taxon>Eukaryota</taxon>
        <taxon>Metazoa</taxon>
        <taxon>Ecdysozoa</taxon>
        <taxon>Arthropoda</taxon>
        <taxon>Hexapoda</taxon>
        <taxon>Insecta</taxon>
        <taxon>Pterygota</taxon>
        <taxon>Neoptera</taxon>
        <taxon>Endopterygota</taxon>
        <taxon>Coleoptera</taxon>
        <taxon>Polyphaga</taxon>
        <taxon>Scarabaeiformia</taxon>
        <taxon>Scarabaeidae</taxon>
        <taxon>Melolonthinae</taxon>
        <taxon>Holotrichia</taxon>
    </lineage>
</organism>
<reference evidence="1" key="1">
    <citation type="submission" date="2022-04" db="EMBL/GenBank/DDBJ databases">
        <title>Chromosome-scale genome assembly of Holotrichia oblita Faldermann.</title>
        <authorList>
            <person name="Rongchong L."/>
        </authorList>
    </citation>
    <scope>NUCLEOTIDE SEQUENCE</scope>
    <source>
        <strain evidence="1">81SQS9</strain>
    </source>
</reference>
<gene>
    <name evidence="1" type="ORF">MML48_3g00018221</name>
</gene>
<comment type="caution">
    <text evidence="1">The sequence shown here is derived from an EMBL/GenBank/DDBJ whole genome shotgun (WGS) entry which is preliminary data.</text>
</comment>
<dbReference type="EMBL" id="CM043017">
    <property type="protein sequence ID" value="KAI4465907.1"/>
    <property type="molecule type" value="Genomic_DNA"/>
</dbReference>
<name>A0ACB9TGF8_HOLOL</name>
<accession>A0ACB9TGF8</accession>